<evidence type="ECO:0000256" key="8">
    <source>
        <dbReference type="ARBA" id="ARBA00023170"/>
    </source>
</evidence>
<accession>A0ABS2YE11</accession>
<feature type="transmembrane region" description="Helical" evidence="12">
    <location>
        <begin position="208"/>
        <end position="229"/>
    </location>
</feature>
<feature type="transmembrane region" description="Helical" evidence="12">
    <location>
        <begin position="157"/>
        <end position="177"/>
    </location>
</feature>
<dbReference type="PANTHER" id="PTHR24238:SF80">
    <property type="entry name" value="G-PROTEIN COUPLED RECEPTOR 83-RELATED"/>
    <property type="match status" value="1"/>
</dbReference>
<sequence>MNKFHPTNRSAFSWSVFEIAEWEKFVELAKYESESQNPTLKALLVAAYSVIIIISLFGNVLVFQVVIKNKRMHSATSLFITNLAVSDIMITLLNTSFTLARYVHSTWVFGKAMCHISRFVQYCSLHVSTLTLTAIALDRHQVILNPLKPRMTVHRGVLCIVVIWVMAACFSLPHAIYQKLFQYNYSASTVRSFCVPHFPNPSDLYWKYLDLSTFLLLYLLPLVIISLAYSRLAKKLWLRNAIGDVTMEQCDAHRRNKRKSIKMLVLVVVVFAICWFPLNCYVVLISSLGIQSRNTLYFALHWLAMSSTCYNPFIYCWLNESFRSELKSLLSMCRRAQKPPDKLLPAAVARCREAWLEQMSFKQGPSTQSVGSTTNVQTLNTDL</sequence>
<dbReference type="PROSITE" id="PS00237">
    <property type="entry name" value="G_PROTEIN_RECEP_F1_1"/>
    <property type="match status" value="1"/>
</dbReference>
<keyword evidence="5 12" id="KW-1133">Transmembrane helix</keyword>
<feature type="transmembrane region" description="Helical" evidence="12">
    <location>
        <begin position="119"/>
        <end position="137"/>
    </location>
</feature>
<keyword evidence="3" id="KW-1003">Cell membrane</keyword>
<dbReference type="Pfam" id="PF00001">
    <property type="entry name" value="7tm_1"/>
    <property type="match status" value="1"/>
</dbReference>
<evidence type="ECO:0000259" key="13">
    <source>
        <dbReference type="PROSITE" id="PS50262"/>
    </source>
</evidence>
<evidence type="ECO:0000256" key="5">
    <source>
        <dbReference type="ARBA" id="ARBA00022989"/>
    </source>
</evidence>
<reference evidence="14" key="1">
    <citation type="journal article" date="2021" name="Cell">
        <title>Tracing the genetic footprints of vertebrate landing in non-teleost ray-finned fishes.</title>
        <authorList>
            <person name="Bi X."/>
            <person name="Wang K."/>
            <person name="Yang L."/>
            <person name="Pan H."/>
            <person name="Jiang H."/>
            <person name="Wei Q."/>
            <person name="Fang M."/>
            <person name="Yu H."/>
            <person name="Zhu C."/>
            <person name="Cai Y."/>
            <person name="He Y."/>
            <person name="Gan X."/>
            <person name="Zeng H."/>
            <person name="Yu D."/>
            <person name="Zhu Y."/>
            <person name="Jiang H."/>
            <person name="Qiu Q."/>
            <person name="Yang H."/>
            <person name="Zhang Y.E."/>
            <person name="Wang W."/>
            <person name="Zhu M."/>
            <person name="He S."/>
            <person name="Zhang G."/>
        </authorList>
    </citation>
    <scope>NUCLEOTIDE SEQUENCE</scope>
    <source>
        <strain evidence="14">Pddl_001</strain>
    </source>
</reference>
<dbReference type="SUPFAM" id="SSF81321">
    <property type="entry name" value="Family A G protein-coupled receptor-like"/>
    <property type="match status" value="1"/>
</dbReference>
<dbReference type="InterPro" id="IPR000276">
    <property type="entry name" value="GPCR_Rhodpsn"/>
</dbReference>
<evidence type="ECO:0000256" key="1">
    <source>
        <dbReference type="ARBA" id="ARBA00004651"/>
    </source>
</evidence>
<feature type="domain" description="G-protein coupled receptors family 1 profile" evidence="13">
    <location>
        <begin position="58"/>
        <end position="315"/>
    </location>
</feature>
<evidence type="ECO:0000313" key="15">
    <source>
        <dbReference type="Proteomes" id="UP001166093"/>
    </source>
</evidence>
<proteinExistence type="inferred from homology"/>
<dbReference type="PANTHER" id="PTHR24238">
    <property type="entry name" value="G-PROTEIN COUPLED RECEPTOR"/>
    <property type="match status" value="1"/>
</dbReference>
<feature type="region of interest" description="Disordered" evidence="11">
    <location>
        <begin position="364"/>
        <end position="383"/>
    </location>
</feature>
<evidence type="ECO:0000256" key="6">
    <source>
        <dbReference type="ARBA" id="ARBA00023040"/>
    </source>
</evidence>
<keyword evidence="8 10" id="KW-0675">Receptor</keyword>
<organism evidence="14 15">
    <name type="scientific">Polyodon spathula</name>
    <name type="common">North American paddlefish</name>
    <name type="synonym">Squalus spathula</name>
    <dbReference type="NCBI Taxonomy" id="7913"/>
    <lineage>
        <taxon>Eukaryota</taxon>
        <taxon>Metazoa</taxon>
        <taxon>Chordata</taxon>
        <taxon>Craniata</taxon>
        <taxon>Vertebrata</taxon>
        <taxon>Euteleostomi</taxon>
        <taxon>Actinopterygii</taxon>
        <taxon>Chondrostei</taxon>
        <taxon>Acipenseriformes</taxon>
        <taxon>Polyodontidae</taxon>
        <taxon>Polyodon</taxon>
    </lineage>
</organism>
<evidence type="ECO:0000256" key="3">
    <source>
        <dbReference type="ARBA" id="ARBA00022475"/>
    </source>
</evidence>
<keyword evidence="4 10" id="KW-0812">Transmembrane</keyword>
<dbReference type="EMBL" id="JAAWVQ010140802">
    <property type="protein sequence ID" value="MBN3284862.1"/>
    <property type="molecule type" value="Genomic_DNA"/>
</dbReference>
<name>A0ABS2YE11_POLSP</name>
<keyword evidence="15" id="KW-1185">Reference proteome</keyword>
<comment type="subcellular location">
    <subcellularLocation>
        <location evidence="1">Cell membrane</location>
        <topology evidence="1">Multi-pass membrane protein</topology>
    </subcellularLocation>
</comment>
<dbReference type="Proteomes" id="UP001166093">
    <property type="component" value="Unassembled WGS sequence"/>
</dbReference>
<dbReference type="Gene3D" id="1.20.1070.10">
    <property type="entry name" value="Rhodopsin 7-helix transmembrane proteins"/>
    <property type="match status" value="1"/>
</dbReference>
<evidence type="ECO:0000313" key="14">
    <source>
        <dbReference type="EMBL" id="MBN3284862.1"/>
    </source>
</evidence>
<evidence type="ECO:0000256" key="9">
    <source>
        <dbReference type="ARBA" id="ARBA00023224"/>
    </source>
</evidence>
<keyword evidence="9 10" id="KW-0807">Transducer</keyword>
<evidence type="ECO:0000256" key="11">
    <source>
        <dbReference type="SAM" id="MobiDB-lite"/>
    </source>
</evidence>
<evidence type="ECO:0000256" key="12">
    <source>
        <dbReference type="SAM" id="Phobius"/>
    </source>
</evidence>
<comment type="caution">
    <text evidence="14">The sequence shown here is derived from an EMBL/GenBank/DDBJ whole genome shotgun (WGS) entry which is preliminary data.</text>
</comment>
<dbReference type="CDD" id="cd15389">
    <property type="entry name" value="7tmA_GPR83"/>
    <property type="match status" value="1"/>
</dbReference>
<evidence type="ECO:0000256" key="4">
    <source>
        <dbReference type="ARBA" id="ARBA00022692"/>
    </source>
</evidence>
<dbReference type="SMART" id="SM01381">
    <property type="entry name" value="7TM_GPCR_Srsx"/>
    <property type="match status" value="1"/>
</dbReference>
<dbReference type="InterPro" id="IPR017452">
    <property type="entry name" value="GPCR_Rhodpsn_7TM"/>
</dbReference>
<feature type="transmembrane region" description="Helical" evidence="12">
    <location>
        <begin position="296"/>
        <end position="318"/>
    </location>
</feature>
<evidence type="ECO:0000256" key="7">
    <source>
        <dbReference type="ARBA" id="ARBA00023136"/>
    </source>
</evidence>
<dbReference type="PROSITE" id="PS50262">
    <property type="entry name" value="G_PROTEIN_RECEP_F1_2"/>
    <property type="match status" value="1"/>
</dbReference>
<feature type="transmembrane region" description="Helical" evidence="12">
    <location>
        <begin position="263"/>
        <end position="284"/>
    </location>
</feature>
<dbReference type="InterPro" id="IPR000611">
    <property type="entry name" value="NPY_rcpt"/>
</dbReference>
<keyword evidence="6 10" id="KW-0297">G-protein coupled receptor</keyword>
<feature type="non-terminal residue" evidence="14">
    <location>
        <position position="1"/>
    </location>
</feature>
<keyword evidence="7 12" id="KW-0472">Membrane</keyword>
<evidence type="ECO:0000256" key="10">
    <source>
        <dbReference type="RuleBase" id="RU000688"/>
    </source>
</evidence>
<comment type="similarity">
    <text evidence="2 10">Belongs to the G-protein coupled receptor 1 family.</text>
</comment>
<evidence type="ECO:0000256" key="2">
    <source>
        <dbReference type="ARBA" id="ARBA00010663"/>
    </source>
</evidence>
<gene>
    <name evidence="14" type="primary">Gpr83_6</name>
    <name evidence="14" type="ORF">GTO93_0021350</name>
</gene>
<feature type="transmembrane region" description="Helical" evidence="12">
    <location>
        <begin position="42"/>
        <end position="67"/>
    </location>
</feature>
<dbReference type="PRINTS" id="PR00237">
    <property type="entry name" value="GPCRRHODOPSN"/>
</dbReference>
<dbReference type="PRINTS" id="PR01012">
    <property type="entry name" value="NRPEPTIDEYR"/>
</dbReference>
<protein>
    <submittedName>
        <fullName evidence="14">GPR83 protein</fullName>
    </submittedName>
</protein>
<feature type="transmembrane region" description="Helical" evidence="12">
    <location>
        <begin position="79"/>
        <end position="99"/>
    </location>
</feature>
<feature type="non-terminal residue" evidence="14">
    <location>
        <position position="383"/>
    </location>
</feature>